<accession>A0AAD8LYB1</accession>
<dbReference type="SUPFAM" id="SSF52047">
    <property type="entry name" value="RNI-like"/>
    <property type="match status" value="1"/>
</dbReference>
<feature type="compositionally biased region" description="Acidic residues" evidence="5">
    <location>
        <begin position="519"/>
        <end position="544"/>
    </location>
</feature>
<evidence type="ECO:0000256" key="2">
    <source>
        <dbReference type="ARBA" id="ARBA00004496"/>
    </source>
</evidence>
<evidence type="ECO:0000313" key="8">
    <source>
        <dbReference type="Proteomes" id="UP001237642"/>
    </source>
</evidence>
<evidence type="ECO:0000256" key="5">
    <source>
        <dbReference type="SAM" id="MobiDB-lite"/>
    </source>
</evidence>
<keyword evidence="8" id="KW-1185">Reference proteome</keyword>
<dbReference type="PANTHER" id="PTHR46761">
    <property type="entry name" value="RAN GTPASE-ACTIVATING PROTEIN 1"/>
    <property type="match status" value="1"/>
</dbReference>
<dbReference type="GO" id="GO:0005634">
    <property type="term" value="C:nucleus"/>
    <property type="evidence" value="ECO:0007669"/>
    <property type="project" value="UniProtKB-SubCell"/>
</dbReference>
<dbReference type="Pfam" id="PF13943">
    <property type="entry name" value="WPP"/>
    <property type="match status" value="1"/>
</dbReference>
<dbReference type="Gene3D" id="1.10.246.200">
    <property type="entry name" value="WPP domain"/>
    <property type="match status" value="1"/>
</dbReference>
<evidence type="ECO:0000256" key="4">
    <source>
        <dbReference type="ARBA" id="ARBA00023242"/>
    </source>
</evidence>
<dbReference type="Gene3D" id="3.80.10.10">
    <property type="entry name" value="Ribonuclease Inhibitor"/>
    <property type="match status" value="2"/>
</dbReference>
<dbReference type="Proteomes" id="UP001237642">
    <property type="component" value="Unassembled WGS sequence"/>
</dbReference>
<dbReference type="InterPro" id="IPR045203">
    <property type="entry name" value="RanGAP1/2"/>
</dbReference>
<dbReference type="InterPro" id="IPR025265">
    <property type="entry name" value="WPP_dom"/>
</dbReference>
<reference evidence="7" key="1">
    <citation type="submission" date="2023-02" db="EMBL/GenBank/DDBJ databases">
        <title>Genome of toxic invasive species Heracleum sosnowskyi carries increased number of genes despite the absence of recent whole-genome duplications.</title>
        <authorList>
            <person name="Schelkunov M."/>
            <person name="Shtratnikova V."/>
            <person name="Makarenko M."/>
            <person name="Klepikova A."/>
            <person name="Omelchenko D."/>
            <person name="Novikova G."/>
            <person name="Obukhova E."/>
            <person name="Bogdanov V."/>
            <person name="Penin A."/>
            <person name="Logacheva M."/>
        </authorList>
    </citation>
    <scope>NUCLEOTIDE SEQUENCE</scope>
    <source>
        <strain evidence="7">Hsosn_3</strain>
        <tissue evidence="7">Leaf</tissue>
    </source>
</reference>
<sequence length="558" mass="60556">MCLEQPLSRVSSSPHLIVMDTAARNRTISIKLWPPSQSTRLMLVERMTKNLTTPSILSRKYGLLDKVEAEEDAKKIEAVAYEAANQHFEKEPDGDGNSAVQLYAKESSKLMLEVIKRGPHPKENGEAIKSEEVAVSQNTFFDISGGRRAFIEGEEATELLKPLGEPGSKFTKICFSNRSFGLDAARVAEEYLSALKDQLTEVDLSDFVAGRPEIEALEVMTIFSSVLDGCELRYLNLSDNALGEKGVRAFGSLLKSQSKLEELYLMNDGISEEAAQAVCELIPSTEKLRVLQFHNNMTGDEGAIAISQLVKNSPLLEDFRCSSTRVGSEGGVALAEALEVCTHLKKLDLRDNMFGVDAGLALSKTLPGFGNLIEVYLSYLNLEDEGVIALAEALKKSATSLQVLEMAGNDITAKAAPALASLIAAGDSITKLNLSENELKDDGAIVIAQALEQGHAQLKEVDLSTNAIRRVGARALAQTVVVKPEFHLLNIDGNFISDEGVDEVKVVFKSSPAKLGPLDDNDPEGEDDNEEDEDEDGASDEDDELGSKLKGLEIKHDD</sequence>
<feature type="compositionally biased region" description="Basic and acidic residues" evidence="5">
    <location>
        <begin position="545"/>
        <end position="558"/>
    </location>
</feature>
<comment type="caution">
    <text evidence="7">The sequence shown here is derived from an EMBL/GenBank/DDBJ whole genome shotgun (WGS) entry which is preliminary data.</text>
</comment>
<feature type="region of interest" description="Disordered" evidence="5">
    <location>
        <begin position="512"/>
        <end position="558"/>
    </location>
</feature>
<dbReference type="InterPro" id="IPR038214">
    <property type="entry name" value="WPP_sf"/>
</dbReference>
<keyword evidence="3" id="KW-0963">Cytoplasm</keyword>
<keyword evidence="4" id="KW-0539">Nucleus</keyword>
<evidence type="ECO:0000256" key="1">
    <source>
        <dbReference type="ARBA" id="ARBA00004123"/>
    </source>
</evidence>
<proteinExistence type="predicted"/>
<comment type="subcellular location">
    <subcellularLocation>
        <location evidence="2">Cytoplasm</location>
    </subcellularLocation>
    <subcellularLocation>
        <location evidence="1">Nucleus</location>
    </subcellularLocation>
</comment>
<dbReference type="GO" id="GO:0005737">
    <property type="term" value="C:cytoplasm"/>
    <property type="evidence" value="ECO:0007669"/>
    <property type="project" value="UniProtKB-SubCell"/>
</dbReference>
<dbReference type="Pfam" id="PF13516">
    <property type="entry name" value="LRR_6"/>
    <property type="match status" value="4"/>
</dbReference>
<dbReference type="InterPro" id="IPR001611">
    <property type="entry name" value="Leu-rich_rpt"/>
</dbReference>
<gene>
    <name evidence="7" type="ORF">POM88_053070</name>
</gene>
<dbReference type="SMART" id="SM00368">
    <property type="entry name" value="LRR_RI"/>
    <property type="match status" value="10"/>
</dbReference>
<organism evidence="7 8">
    <name type="scientific">Heracleum sosnowskyi</name>
    <dbReference type="NCBI Taxonomy" id="360622"/>
    <lineage>
        <taxon>Eukaryota</taxon>
        <taxon>Viridiplantae</taxon>
        <taxon>Streptophyta</taxon>
        <taxon>Embryophyta</taxon>
        <taxon>Tracheophyta</taxon>
        <taxon>Spermatophyta</taxon>
        <taxon>Magnoliopsida</taxon>
        <taxon>eudicotyledons</taxon>
        <taxon>Gunneridae</taxon>
        <taxon>Pentapetalae</taxon>
        <taxon>asterids</taxon>
        <taxon>campanulids</taxon>
        <taxon>Apiales</taxon>
        <taxon>Apiaceae</taxon>
        <taxon>Apioideae</taxon>
        <taxon>apioid superclade</taxon>
        <taxon>Tordylieae</taxon>
        <taxon>Tordyliinae</taxon>
        <taxon>Heracleum</taxon>
    </lineage>
</organism>
<feature type="domain" description="WPP" evidence="6">
    <location>
        <begin position="29"/>
        <end position="124"/>
    </location>
</feature>
<evidence type="ECO:0000256" key="3">
    <source>
        <dbReference type="ARBA" id="ARBA00022490"/>
    </source>
</evidence>
<reference evidence="7" key="2">
    <citation type="submission" date="2023-05" db="EMBL/GenBank/DDBJ databases">
        <authorList>
            <person name="Schelkunov M.I."/>
        </authorList>
    </citation>
    <scope>NUCLEOTIDE SEQUENCE</scope>
    <source>
        <strain evidence="7">Hsosn_3</strain>
        <tissue evidence="7">Leaf</tissue>
    </source>
</reference>
<evidence type="ECO:0000259" key="6">
    <source>
        <dbReference type="Pfam" id="PF13943"/>
    </source>
</evidence>
<evidence type="ECO:0000313" key="7">
    <source>
        <dbReference type="EMBL" id="KAK1352639.1"/>
    </source>
</evidence>
<dbReference type="PANTHER" id="PTHR46761:SF2">
    <property type="entry name" value="RAN GTPASE-ACTIVATING PROTEIN 1"/>
    <property type="match status" value="1"/>
</dbReference>
<dbReference type="GO" id="GO:0005096">
    <property type="term" value="F:GTPase activator activity"/>
    <property type="evidence" value="ECO:0007669"/>
    <property type="project" value="InterPro"/>
</dbReference>
<dbReference type="AlphaFoldDB" id="A0AAD8LYB1"/>
<name>A0AAD8LYB1_9APIA</name>
<dbReference type="InterPro" id="IPR032675">
    <property type="entry name" value="LRR_dom_sf"/>
</dbReference>
<dbReference type="EMBL" id="JAUIZM010000015">
    <property type="protein sequence ID" value="KAK1352639.1"/>
    <property type="molecule type" value="Genomic_DNA"/>
</dbReference>
<protein>
    <submittedName>
        <fullName evidence="7">WPP domain-containing protein</fullName>
    </submittedName>
</protein>